<feature type="region of interest" description="Disordered" evidence="6">
    <location>
        <begin position="514"/>
        <end position="535"/>
    </location>
</feature>
<dbReference type="GO" id="GO:0048268">
    <property type="term" value="P:clathrin coat assembly"/>
    <property type="evidence" value="ECO:0007669"/>
    <property type="project" value="InterPro"/>
</dbReference>
<dbReference type="Gene3D" id="1.20.58.150">
    <property type="entry name" value="ANTH domain"/>
    <property type="match status" value="1"/>
</dbReference>
<dbReference type="PANTHER" id="PTHR22951">
    <property type="entry name" value="CLATHRIN ASSEMBLY PROTEIN"/>
    <property type="match status" value="1"/>
</dbReference>
<dbReference type="GO" id="GO:0005546">
    <property type="term" value="F:phosphatidylinositol-4,5-bisphosphate binding"/>
    <property type="evidence" value="ECO:0007669"/>
    <property type="project" value="TreeGrafter"/>
</dbReference>
<dbReference type="InterPro" id="IPR014712">
    <property type="entry name" value="ANTH_dom_sf"/>
</dbReference>
<dbReference type="AlphaFoldDB" id="A0A8C9FDH6"/>
<dbReference type="GO" id="GO:0030136">
    <property type="term" value="C:clathrin-coated vesicle"/>
    <property type="evidence" value="ECO:0007669"/>
    <property type="project" value="InterPro"/>
</dbReference>
<feature type="domain" description="ENTH" evidence="7">
    <location>
        <begin position="14"/>
        <end position="145"/>
    </location>
</feature>
<feature type="compositionally biased region" description="Low complexity" evidence="6">
    <location>
        <begin position="429"/>
        <end position="454"/>
    </location>
</feature>
<feature type="compositionally biased region" description="Polar residues" evidence="6">
    <location>
        <begin position="238"/>
        <end position="260"/>
    </location>
</feature>
<evidence type="ECO:0000313" key="9">
    <source>
        <dbReference type="Proteomes" id="UP000694428"/>
    </source>
</evidence>
<dbReference type="InterPro" id="IPR008942">
    <property type="entry name" value="ENTH_VHS"/>
</dbReference>
<dbReference type="InterPro" id="IPR011417">
    <property type="entry name" value="ANTH_dom"/>
</dbReference>
<dbReference type="FunFam" id="1.25.40.90:FF:000001">
    <property type="entry name" value="phosphatidylinositol-binding clathrin assembly protein-like isoform X1"/>
    <property type="match status" value="1"/>
</dbReference>
<dbReference type="PROSITE" id="PS50942">
    <property type="entry name" value="ENTH"/>
    <property type="match status" value="1"/>
</dbReference>
<evidence type="ECO:0000256" key="5">
    <source>
        <dbReference type="ARBA" id="ARBA00023136"/>
    </source>
</evidence>
<comment type="subcellular location">
    <subcellularLocation>
        <location evidence="1">Cell membrane</location>
    </subcellularLocation>
</comment>
<dbReference type="GO" id="GO:0008021">
    <property type="term" value="C:synaptic vesicle"/>
    <property type="evidence" value="ECO:0007669"/>
    <property type="project" value="TreeGrafter"/>
</dbReference>
<reference evidence="8" key="1">
    <citation type="submission" date="2025-08" db="UniProtKB">
        <authorList>
            <consortium name="Ensembl"/>
        </authorList>
    </citation>
    <scope>IDENTIFICATION</scope>
</reference>
<dbReference type="Gene3D" id="1.25.40.90">
    <property type="match status" value="1"/>
</dbReference>
<protein>
    <submittedName>
        <fullName evidence="8">Synaptosome associated protein 91</fullName>
    </submittedName>
</protein>
<feature type="region of interest" description="Disordered" evidence="6">
    <location>
        <begin position="429"/>
        <end position="479"/>
    </location>
</feature>
<feature type="compositionally biased region" description="Low complexity" evidence="6">
    <location>
        <begin position="699"/>
        <end position="718"/>
    </location>
</feature>
<dbReference type="Ensembl" id="ENSPSTT00000014048.1">
    <property type="protein sequence ID" value="ENSPSTP00000013398.1"/>
    <property type="gene ID" value="ENSPSTG00000009410.1"/>
</dbReference>
<comment type="similarity">
    <text evidence="2">Belongs to the PICALM/SNAP91 family.</text>
</comment>
<dbReference type="GO" id="GO:0072583">
    <property type="term" value="P:clathrin-dependent endocytosis"/>
    <property type="evidence" value="ECO:0007669"/>
    <property type="project" value="InterPro"/>
</dbReference>
<feature type="region of interest" description="Disordered" evidence="6">
    <location>
        <begin position="681"/>
        <end position="718"/>
    </location>
</feature>
<keyword evidence="9" id="KW-1185">Reference proteome</keyword>
<dbReference type="GO" id="GO:0032050">
    <property type="term" value="F:clathrin heavy chain binding"/>
    <property type="evidence" value="ECO:0007669"/>
    <property type="project" value="TreeGrafter"/>
</dbReference>
<evidence type="ECO:0000256" key="6">
    <source>
        <dbReference type="SAM" id="MobiDB-lite"/>
    </source>
</evidence>
<feature type="region of interest" description="Disordered" evidence="6">
    <location>
        <begin position="223"/>
        <end position="261"/>
    </location>
</feature>
<feature type="compositionally biased region" description="Low complexity" evidence="6">
    <location>
        <begin position="681"/>
        <end position="690"/>
    </location>
</feature>
<sequence length="776" mass="80101">MSGQTLTDRIAAAQYSVTGSAVARAVCKATTHEVMGPKKKHLDYLIQATNETNVNIPQMADTLFERATNSSWVVVFKALVTTHHLMVHGNERFIQYLASRNTLFNLSNFLDKSGSHGYDMSAFIRRYSRYLNEKAFSYRQMAFDFARVKKGIAKTKFFEMKKGQCKDALEIYKRFLTRMTRVSEFLKVAEVSQSNLFKKRDFLFAFKAPSSLMETLEQHLNSLEGKKPGNKSGAPSPLSKSSPATTVTSPNTTPAKSIDTSPPVDLFATASTAAPVRVLIRSSDFLQLSVCGLSPSSPYFSCLIFVMWLHIDNLAALSGVTSEPQISDPFAPEPSATTAATTDTTTTSAAAPTTTTITATTAEVDLFGDPFAPSEGSAEAAPELDLFAMKPTETAVPVVTPTTSAATPAPATTPSPAAAVAAATTATTATATTTTATTSSVPDVPAAPKPDATPSIDLFGTDAFSSPPHGASPVPESSLTGDLLSVDAFAAPSPLPTASPAKVDSSGVIDLFGDAFGSSAPEPQPTTQAASSSSASADLLAGFGGSFIAPSPSPSPVTPAQTSLLQPNFDAAFGTTAPTTGSSFDASVFDGLGDLLMPTMVPAGQSITPAATTTVPASAASKGLGSDLDSSLANLVGTLSLSLSTRGDLQWNAGEKKLTGGANWQPKVAPATWSTGGVPSGPLAGAVPPAGGVPPTGGTPPVAQPGATFGMPPAGPGVPMMPQQPVMYGQPMMRPPFGAAAGPGVQLSPSPTPATQSPKKPPTKDPLADLNIKDFL</sequence>
<dbReference type="InterPro" id="IPR045192">
    <property type="entry name" value="AP180-like"/>
</dbReference>
<dbReference type="GO" id="GO:0005905">
    <property type="term" value="C:clathrin-coated pit"/>
    <property type="evidence" value="ECO:0007669"/>
    <property type="project" value="TreeGrafter"/>
</dbReference>
<evidence type="ECO:0000256" key="4">
    <source>
        <dbReference type="ARBA" id="ARBA00022553"/>
    </source>
</evidence>
<evidence type="ECO:0000256" key="2">
    <source>
        <dbReference type="ARBA" id="ARBA00008011"/>
    </source>
</evidence>
<keyword evidence="3" id="KW-1003">Cell membrane</keyword>
<evidence type="ECO:0000256" key="3">
    <source>
        <dbReference type="ARBA" id="ARBA00022475"/>
    </source>
</evidence>
<proteinExistence type="inferred from homology"/>
<dbReference type="GO" id="GO:0005545">
    <property type="term" value="F:1-phosphatidylinositol binding"/>
    <property type="evidence" value="ECO:0007669"/>
    <property type="project" value="InterPro"/>
</dbReference>
<feature type="compositionally biased region" description="Low complexity" evidence="6">
    <location>
        <begin position="336"/>
        <end position="355"/>
    </location>
</feature>
<dbReference type="CDD" id="cd16985">
    <property type="entry name" value="ANTH_N_AP180"/>
    <property type="match status" value="1"/>
</dbReference>
<evidence type="ECO:0000313" key="8">
    <source>
        <dbReference type="Ensembl" id="ENSPSTP00000013398.1"/>
    </source>
</evidence>
<keyword evidence="4" id="KW-0597">Phosphoprotein</keyword>
<feature type="compositionally biased region" description="Polar residues" evidence="6">
    <location>
        <begin position="747"/>
        <end position="758"/>
    </location>
</feature>
<dbReference type="GO" id="GO:0000149">
    <property type="term" value="F:SNARE binding"/>
    <property type="evidence" value="ECO:0007669"/>
    <property type="project" value="TreeGrafter"/>
</dbReference>
<evidence type="ECO:0000259" key="7">
    <source>
        <dbReference type="PROSITE" id="PS50942"/>
    </source>
</evidence>
<dbReference type="SUPFAM" id="SSF89009">
    <property type="entry name" value="GAT-like domain"/>
    <property type="match status" value="1"/>
</dbReference>
<dbReference type="GO" id="GO:0098894">
    <property type="term" value="C:extrinsic component of presynaptic endocytic zone membrane"/>
    <property type="evidence" value="ECO:0007669"/>
    <property type="project" value="TreeGrafter"/>
</dbReference>
<accession>A0A8C9FDH6</accession>
<dbReference type="Proteomes" id="UP000694428">
    <property type="component" value="Unplaced"/>
</dbReference>
<dbReference type="InterPro" id="IPR013809">
    <property type="entry name" value="ENTH"/>
</dbReference>
<dbReference type="SUPFAM" id="SSF48464">
    <property type="entry name" value="ENTH/VHS domain"/>
    <property type="match status" value="1"/>
</dbReference>
<name>A0A8C9FDH6_PAVCR</name>
<dbReference type="PANTHER" id="PTHR22951:SF4">
    <property type="entry name" value="CLATHRIN COAT ASSEMBLY PROTEIN AP180"/>
    <property type="match status" value="1"/>
</dbReference>
<evidence type="ECO:0000256" key="1">
    <source>
        <dbReference type="ARBA" id="ARBA00004236"/>
    </source>
</evidence>
<dbReference type="GO" id="GO:0016185">
    <property type="term" value="P:synaptic vesicle budding from presynaptic endocytic zone membrane"/>
    <property type="evidence" value="ECO:0007669"/>
    <property type="project" value="TreeGrafter"/>
</dbReference>
<feature type="region of interest" description="Disordered" evidence="6">
    <location>
        <begin position="733"/>
        <end position="776"/>
    </location>
</feature>
<keyword evidence="5" id="KW-0472">Membrane</keyword>
<reference evidence="8" key="2">
    <citation type="submission" date="2025-09" db="UniProtKB">
        <authorList>
            <consortium name="Ensembl"/>
        </authorList>
    </citation>
    <scope>IDENTIFICATION</scope>
</reference>
<dbReference type="Pfam" id="PF07651">
    <property type="entry name" value="ANTH"/>
    <property type="match status" value="2"/>
</dbReference>
<feature type="compositionally biased region" description="Basic and acidic residues" evidence="6">
    <location>
        <begin position="762"/>
        <end position="776"/>
    </location>
</feature>
<dbReference type="SMART" id="SM00273">
    <property type="entry name" value="ENTH"/>
    <property type="match status" value="1"/>
</dbReference>
<organism evidence="8 9">
    <name type="scientific">Pavo cristatus</name>
    <name type="common">Indian peafowl</name>
    <name type="synonym">Blue peafowl</name>
    <dbReference type="NCBI Taxonomy" id="9049"/>
    <lineage>
        <taxon>Eukaryota</taxon>
        <taxon>Metazoa</taxon>
        <taxon>Chordata</taxon>
        <taxon>Craniata</taxon>
        <taxon>Vertebrata</taxon>
        <taxon>Euteleostomi</taxon>
        <taxon>Archelosauria</taxon>
        <taxon>Archosauria</taxon>
        <taxon>Dinosauria</taxon>
        <taxon>Saurischia</taxon>
        <taxon>Theropoda</taxon>
        <taxon>Coelurosauria</taxon>
        <taxon>Aves</taxon>
        <taxon>Neognathae</taxon>
        <taxon>Galloanserae</taxon>
        <taxon>Galliformes</taxon>
        <taxon>Phasianidae</taxon>
        <taxon>Phasianinae</taxon>
        <taxon>Pavo</taxon>
    </lineage>
</organism>
<feature type="region of interest" description="Disordered" evidence="6">
    <location>
        <begin position="323"/>
        <end position="355"/>
    </location>
</feature>